<protein>
    <submittedName>
        <fullName evidence="2">LANO_0A03510g1_1</fullName>
    </submittedName>
</protein>
<sequence length="803" mass="90757">MTLKQSNARQALPANFQPISGSIKDDTKQLVSKRKQFRSWLHNLKEQSFSGDISDDETVFVDIEDACLSSANPLSYVPVLSATEAELLIDPRCQPKDQPHGRRLKTFLREHLKRPSRRSVKSSRRGPKQGNHEDNSSIYSMQTDDFEITADSVEDAEKQGATKSLSNPTKAAKFESLSSVHSGISNGSQTVRLSSKALKILRNPELKTDVNKRTEAPRPRDNGEIDTRNPPENNNHNNNNNNNNMTNNNNSDDDDNAHGNVGGASRKFKTEFIVGHNNVRIARKDLAITAPGNSEACDTVEKEASRNNNSVSRFGAGEIEATKLKAGEAKTPLCLDSLSKEDAKQESLKRSSEAVVGSRSELKRPCIDKELDEESDKGNEDDCFSHDSSSAYSDTPSFDKSTIQRPSSLANNPQMMRNPYTDDTSDASEIQMRQSTETDHKPVVTKDAREPANYLDTPKVKTPKFTPLSKLNKDNSEIITTSPIEDKIYGVVEKLKSVVHHQQVTNNATGSGVNANGSRSNSVKRRQPFKPSKSEDFETQRLRVPTFRQSLRKIDALGLFEDVRNGTLTERDLFHLSKTKLDEPYDFRDSRFFDEQSSPSDTSNISKALYGENLISSVKFDKFSQLLMYDVRKTSRFERPETSQSFKAVKVFSRDGRLSRSLSDSAADVKRRSYNHRRPILKRKTNDRAGEESLRAEDCDRVDVNVFLKFFENHEARRRTEENRLSKIRAQQLTNYYANDHMYNSVQNGDVKTAMIDFKRSKKATEINIGRELQDPNKRIMSCPREVQWQKMHKESSISQSCF</sequence>
<accession>A0A1G4IQ73</accession>
<feature type="compositionally biased region" description="Low complexity" evidence="1">
    <location>
        <begin position="233"/>
        <end position="250"/>
    </location>
</feature>
<dbReference type="Proteomes" id="UP000189911">
    <property type="component" value="Chromosome A"/>
</dbReference>
<reference evidence="3" key="1">
    <citation type="submission" date="2016-03" db="EMBL/GenBank/DDBJ databases">
        <authorList>
            <person name="Devillers Hugo."/>
        </authorList>
    </citation>
    <scope>NUCLEOTIDE SEQUENCE [LARGE SCALE GENOMIC DNA]</scope>
</reference>
<feature type="compositionally biased region" description="Basic and acidic residues" evidence="1">
    <location>
        <begin position="204"/>
        <end position="229"/>
    </location>
</feature>
<name>A0A1G4IQ73_9SACH</name>
<feature type="compositionally biased region" description="Polar residues" evidence="1">
    <location>
        <begin position="386"/>
        <end position="415"/>
    </location>
</feature>
<evidence type="ECO:0000313" key="2">
    <source>
        <dbReference type="EMBL" id="SCU78633.1"/>
    </source>
</evidence>
<keyword evidence="3" id="KW-1185">Reference proteome</keyword>
<feature type="compositionally biased region" description="Basic and acidic residues" evidence="1">
    <location>
        <begin position="360"/>
        <end position="369"/>
    </location>
</feature>
<dbReference type="EMBL" id="LT598449">
    <property type="protein sequence ID" value="SCU78633.1"/>
    <property type="molecule type" value="Genomic_DNA"/>
</dbReference>
<feature type="region of interest" description="Disordered" evidence="1">
    <location>
        <begin position="504"/>
        <end position="538"/>
    </location>
</feature>
<evidence type="ECO:0000313" key="3">
    <source>
        <dbReference type="Proteomes" id="UP000189911"/>
    </source>
</evidence>
<dbReference type="OrthoDB" id="4035955at2759"/>
<feature type="region of interest" description="Disordered" evidence="1">
    <location>
        <begin position="1"/>
        <end position="20"/>
    </location>
</feature>
<proteinExistence type="predicted"/>
<organism evidence="2 3">
    <name type="scientific">Lachancea nothofagi CBS 11611</name>
    <dbReference type="NCBI Taxonomy" id="1266666"/>
    <lineage>
        <taxon>Eukaryota</taxon>
        <taxon>Fungi</taxon>
        <taxon>Dikarya</taxon>
        <taxon>Ascomycota</taxon>
        <taxon>Saccharomycotina</taxon>
        <taxon>Saccharomycetes</taxon>
        <taxon>Saccharomycetales</taxon>
        <taxon>Saccharomycetaceae</taxon>
        <taxon>Lachancea</taxon>
    </lineage>
</organism>
<gene>
    <name evidence="2" type="ORF">LANO_0A03510G</name>
</gene>
<feature type="region of interest" description="Disordered" evidence="1">
    <location>
        <begin position="112"/>
        <end position="141"/>
    </location>
</feature>
<feature type="compositionally biased region" description="Polar residues" evidence="1">
    <location>
        <begin position="504"/>
        <end position="521"/>
    </location>
</feature>
<dbReference type="AlphaFoldDB" id="A0A1G4IQ73"/>
<feature type="region of interest" description="Disordered" evidence="1">
    <location>
        <begin position="341"/>
        <end position="460"/>
    </location>
</feature>
<feature type="region of interest" description="Disordered" evidence="1">
    <location>
        <begin position="204"/>
        <end position="263"/>
    </location>
</feature>
<feature type="compositionally biased region" description="Basic and acidic residues" evidence="1">
    <location>
        <begin position="376"/>
        <end position="385"/>
    </location>
</feature>
<feature type="compositionally biased region" description="Basic and acidic residues" evidence="1">
    <location>
        <begin position="341"/>
        <end position="352"/>
    </location>
</feature>
<evidence type="ECO:0000256" key="1">
    <source>
        <dbReference type="SAM" id="MobiDB-lite"/>
    </source>
</evidence>
<feature type="compositionally biased region" description="Basic and acidic residues" evidence="1">
    <location>
        <begin position="436"/>
        <end position="450"/>
    </location>
</feature>
<feature type="compositionally biased region" description="Basic residues" evidence="1">
    <location>
        <begin position="112"/>
        <end position="127"/>
    </location>
</feature>